<gene>
    <name evidence="2" type="ORF">SISSUDRAFT_1133001</name>
</gene>
<name>A0A165XZQ0_9AGAM</name>
<reference evidence="2 3" key="1">
    <citation type="journal article" date="2016" name="Mol. Biol. Evol.">
        <title>Comparative Genomics of Early-Diverging Mushroom-Forming Fungi Provides Insights into the Origins of Lignocellulose Decay Capabilities.</title>
        <authorList>
            <person name="Nagy L.G."/>
            <person name="Riley R."/>
            <person name="Tritt A."/>
            <person name="Adam C."/>
            <person name="Daum C."/>
            <person name="Floudas D."/>
            <person name="Sun H."/>
            <person name="Yadav J.S."/>
            <person name="Pangilinan J."/>
            <person name="Larsson K.H."/>
            <person name="Matsuura K."/>
            <person name="Barry K."/>
            <person name="Labutti K."/>
            <person name="Kuo R."/>
            <person name="Ohm R.A."/>
            <person name="Bhattacharya S.S."/>
            <person name="Shirouzu T."/>
            <person name="Yoshinaga Y."/>
            <person name="Martin F.M."/>
            <person name="Grigoriev I.V."/>
            <person name="Hibbett D.S."/>
        </authorList>
    </citation>
    <scope>NUCLEOTIDE SEQUENCE [LARGE SCALE GENOMIC DNA]</scope>
    <source>
        <strain evidence="2 3">HHB10207 ss-3</strain>
    </source>
</reference>
<feature type="non-terminal residue" evidence="2">
    <location>
        <position position="268"/>
    </location>
</feature>
<evidence type="ECO:0000256" key="1">
    <source>
        <dbReference type="SAM" id="Phobius"/>
    </source>
</evidence>
<dbReference type="Proteomes" id="UP000076798">
    <property type="component" value="Unassembled WGS sequence"/>
</dbReference>
<keyword evidence="3" id="KW-1185">Reference proteome</keyword>
<evidence type="ECO:0000313" key="3">
    <source>
        <dbReference type="Proteomes" id="UP000076798"/>
    </source>
</evidence>
<keyword evidence="1" id="KW-0812">Transmembrane</keyword>
<accession>A0A165XZQ0</accession>
<keyword evidence="1" id="KW-0472">Membrane</keyword>
<evidence type="ECO:0000313" key="2">
    <source>
        <dbReference type="EMBL" id="KZT32720.1"/>
    </source>
</evidence>
<dbReference type="AlphaFoldDB" id="A0A165XZQ0"/>
<proteinExistence type="predicted"/>
<protein>
    <submittedName>
        <fullName evidence="2">Uncharacterized protein</fullName>
    </submittedName>
</protein>
<dbReference type="EMBL" id="KV428301">
    <property type="protein sequence ID" value="KZT32720.1"/>
    <property type="molecule type" value="Genomic_DNA"/>
</dbReference>
<sequence>MDYPPPSSPYHTILHDIMQHDIMQHGYILSTRVPTLPPSKSVYMSIGMLTTGWLGLGLGLLAPAYHLSSHLSYYYYQPSITYHLASITSPRIYRIIYNRSPTTSSLVPALTPQTLNAKRWTLDVFIFHDCGIDQRRAHIPPPFIMNHLVPSTILVRHMGSGFTSAHPCIRSDPTIPLTLISFSISHDRAPTLPLYSARLSCADHGESWASTSTVMDMRWAYTSTLPPPPPRVRLRDVTGDVTLDVTGDRCHRTAHGTWNMEHRQCHTR</sequence>
<organism evidence="2 3">
    <name type="scientific">Sistotremastrum suecicum HHB10207 ss-3</name>
    <dbReference type="NCBI Taxonomy" id="1314776"/>
    <lineage>
        <taxon>Eukaryota</taxon>
        <taxon>Fungi</taxon>
        <taxon>Dikarya</taxon>
        <taxon>Basidiomycota</taxon>
        <taxon>Agaricomycotina</taxon>
        <taxon>Agaricomycetes</taxon>
        <taxon>Sistotremastrales</taxon>
        <taxon>Sistotremastraceae</taxon>
        <taxon>Sistotremastrum</taxon>
    </lineage>
</organism>
<feature type="transmembrane region" description="Helical" evidence="1">
    <location>
        <begin position="42"/>
        <end position="65"/>
    </location>
</feature>
<keyword evidence="1" id="KW-1133">Transmembrane helix</keyword>